<keyword evidence="2" id="KW-1185">Reference proteome</keyword>
<dbReference type="Proteomes" id="UP000593571">
    <property type="component" value="Unassembled WGS sequence"/>
</dbReference>
<evidence type="ECO:0000313" key="1">
    <source>
        <dbReference type="EMBL" id="KAF6457187.1"/>
    </source>
</evidence>
<reference evidence="1 2" key="1">
    <citation type="journal article" date="2020" name="Nature">
        <title>Six reference-quality genomes reveal evolution of bat adaptations.</title>
        <authorList>
            <person name="Jebb D."/>
            <person name="Huang Z."/>
            <person name="Pippel M."/>
            <person name="Hughes G.M."/>
            <person name="Lavrichenko K."/>
            <person name="Devanna P."/>
            <person name="Winkler S."/>
            <person name="Jermiin L.S."/>
            <person name="Skirmuntt E.C."/>
            <person name="Katzourakis A."/>
            <person name="Burkitt-Gray L."/>
            <person name="Ray D.A."/>
            <person name="Sullivan K.A.M."/>
            <person name="Roscito J.G."/>
            <person name="Kirilenko B.M."/>
            <person name="Davalos L.M."/>
            <person name="Corthals A.P."/>
            <person name="Power M.L."/>
            <person name="Jones G."/>
            <person name="Ransome R.D."/>
            <person name="Dechmann D.K.N."/>
            <person name="Locatelli A.G."/>
            <person name="Puechmaille S.J."/>
            <person name="Fedrigo O."/>
            <person name="Jarvis E.D."/>
            <person name="Hiller M."/>
            <person name="Vernes S.C."/>
            <person name="Myers E.W."/>
            <person name="Teeling E.C."/>
        </authorList>
    </citation>
    <scope>NUCLEOTIDE SEQUENCE [LARGE SCALE GENOMIC DNA]</scope>
    <source>
        <strain evidence="1">MRouAeg1</strain>
        <tissue evidence="1">Muscle</tissue>
    </source>
</reference>
<sequence length="128" mass="14687">MTWKTLITLEPYFQPLLSFELREGGDWVTLKPGLFLKSLCLPAQVLSWWRNNHRYIGSVFLPPPKRRPGSECGLVFSRSTVLSAQHRGLEENGPQECTQNRAKLFRLCEEERKNGEGGEQGEEERPSL</sequence>
<organism evidence="1 2">
    <name type="scientific">Rousettus aegyptiacus</name>
    <name type="common">Egyptian fruit bat</name>
    <name type="synonym">Pteropus aegyptiacus</name>
    <dbReference type="NCBI Taxonomy" id="9407"/>
    <lineage>
        <taxon>Eukaryota</taxon>
        <taxon>Metazoa</taxon>
        <taxon>Chordata</taxon>
        <taxon>Craniata</taxon>
        <taxon>Vertebrata</taxon>
        <taxon>Euteleostomi</taxon>
        <taxon>Mammalia</taxon>
        <taxon>Eutheria</taxon>
        <taxon>Laurasiatheria</taxon>
        <taxon>Chiroptera</taxon>
        <taxon>Yinpterochiroptera</taxon>
        <taxon>Pteropodoidea</taxon>
        <taxon>Pteropodidae</taxon>
        <taxon>Rousettinae</taxon>
        <taxon>Rousettus</taxon>
    </lineage>
</organism>
<dbReference type="EMBL" id="JACASE010000006">
    <property type="protein sequence ID" value="KAF6457187.1"/>
    <property type="molecule type" value="Genomic_DNA"/>
</dbReference>
<evidence type="ECO:0000313" key="2">
    <source>
        <dbReference type="Proteomes" id="UP000593571"/>
    </source>
</evidence>
<dbReference type="AlphaFoldDB" id="A0A7J8GB34"/>
<comment type="caution">
    <text evidence="1">The sequence shown here is derived from an EMBL/GenBank/DDBJ whole genome shotgun (WGS) entry which is preliminary data.</text>
</comment>
<name>A0A7J8GB34_ROUAE</name>
<accession>A0A7J8GB34</accession>
<proteinExistence type="predicted"/>
<gene>
    <name evidence="1" type="ORF">HJG63_011720</name>
</gene>
<protein>
    <submittedName>
        <fullName evidence="1">Uncharacterized protein</fullName>
    </submittedName>
</protein>